<feature type="region of interest" description="Disordered" evidence="10">
    <location>
        <begin position="483"/>
        <end position="511"/>
    </location>
</feature>
<dbReference type="OrthoDB" id="547291at2759"/>
<evidence type="ECO:0000256" key="1">
    <source>
        <dbReference type="ARBA" id="ARBA00004167"/>
    </source>
</evidence>
<evidence type="ECO:0000256" key="3">
    <source>
        <dbReference type="ARBA" id="ARBA00022692"/>
    </source>
</evidence>
<proteinExistence type="predicted"/>
<comment type="subcellular location">
    <subcellularLocation>
        <location evidence="2">Cytoplasm</location>
        <location evidence="2">Cytoskeleton</location>
        <location evidence="2">Cilium axoneme</location>
    </subcellularLocation>
    <subcellularLocation>
        <location evidence="1">Membrane</location>
        <topology evidence="1">Single-pass membrane protein</topology>
    </subcellularLocation>
</comment>
<dbReference type="PANTHER" id="PTHR45691">
    <property type="entry name" value="PROTEIN DIAPHANOUS"/>
    <property type="match status" value="1"/>
</dbReference>
<evidence type="ECO:0000256" key="9">
    <source>
        <dbReference type="ARBA" id="ARBA00023180"/>
    </source>
</evidence>
<evidence type="ECO:0000256" key="12">
    <source>
        <dbReference type="SAM" id="SignalP"/>
    </source>
</evidence>
<evidence type="ECO:0000313" key="14">
    <source>
        <dbReference type="EMBL" id="KAG2452314.1"/>
    </source>
</evidence>
<dbReference type="InterPro" id="IPR001190">
    <property type="entry name" value="SRCR"/>
</dbReference>
<evidence type="ECO:0000256" key="4">
    <source>
        <dbReference type="ARBA" id="ARBA00022729"/>
    </source>
</evidence>
<keyword evidence="7 11" id="KW-0472">Membrane</keyword>
<protein>
    <recommendedName>
        <fullName evidence="13">SRCR domain-containing protein</fullName>
    </recommendedName>
</protein>
<evidence type="ECO:0000256" key="11">
    <source>
        <dbReference type="SAM" id="Phobius"/>
    </source>
</evidence>
<keyword evidence="5" id="KW-0677">Repeat</keyword>
<dbReference type="Proteomes" id="UP000613740">
    <property type="component" value="Unassembled WGS sequence"/>
</dbReference>
<dbReference type="GO" id="GO:0005930">
    <property type="term" value="C:axoneme"/>
    <property type="evidence" value="ECO:0007669"/>
    <property type="project" value="UniProtKB-SubCell"/>
</dbReference>
<dbReference type="Gene3D" id="3.10.250.10">
    <property type="entry name" value="SRCR-like domain"/>
    <property type="match status" value="1"/>
</dbReference>
<keyword evidence="4 12" id="KW-0732">Signal</keyword>
<feature type="compositionally biased region" description="Pro residues" evidence="10">
    <location>
        <begin position="1125"/>
        <end position="1144"/>
    </location>
</feature>
<keyword evidence="3 11" id="KW-0812">Transmembrane</keyword>
<dbReference type="PROSITE" id="PS50287">
    <property type="entry name" value="SRCR_2"/>
    <property type="match status" value="1"/>
</dbReference>
<feature type="region of interest" description="Disordered" evidence="10">
    <location>
        <begin position="2348"/>
        <end position="2457"/>
    </location>
</feature>
<dbReference type="PANTHER" id="PTHR45691:SF6">
    <property type="entry name" value="PROTEIN DIAPHANOUS"/>
    <property type="match status" value="1"/>
</dbReference>
<feature type="compositionally biased region" description="Gly residues" evidence="10">
    <location>
        <begin position="338"/>
        <end position="358"/>
    </location>
</feature>
<feature type="region of interest" description="Disordered" evidence="10">
    <location>
        <begin position="1616"/>
        <end position="1651"/>
    </location>
</feature>
<dbReference type="EMBL" id="JAEHOD010000006">
    <property type="protein sequence ID" value="KAG2452314.1"/>
    <property type="molecule type" value="Genomic_DNA"/>
</dbReference>
<dbReference type="FunFam" id="3.10.250.10:FF:000016">
    <property type="entry name" value="Scavenger receptor cysteine-rich protein type 12"/>
    <property type="match status" value="1"/>
</dbReference>
<feature type="region of interest" description="Disordered" evidence="10">
    <location>
        <begin position="338"/>
        <end position="385"/>
    </location>
</feature>
<evidence type="ECO:0000256" key="5">
    <source>
        <dbReference type="ARBA" id="ARBA00022737"/>
    </source>
</evidence>
<feature type="compositionally biased region" description="Pro residues" evidence="10">
    <location>
        <begin position="1491"/>
        <end position="1500"/>
    </location>
</feature>
<feature type="region of interest" description="Disordered" evidence="10">
    <location>
        <begin position="1479"/>
        <end position="1515"/>
    </location>
</feature>
<feature type="transmembrane region" description="Helical" evidence="11">
    <location>
        <begin position="1819"/>
        <end position="1840"/>
    </location>
</feature>
<feature type="compositionally biased region" description="Basic and acidic residues" evidence="10">
    <location>
        <begin position="2440"/>
        <end position="2449"/>
    </location>
</feature>
<feature type="compositionally biased region" description="Pro residues" evidence="10">
    <location>
        <begin position="928"/>
        <end position="949"/>
    </location>
</feature>
<feature type="signal peptide" evidence="12">
    <location>
        <begin position="1"/>
        <end position="42"/>
    </location>
</feature>
<sequence length="2457" mass="253645">MCVARHPQGANNAPARARRPVTLLTALLASLASILLAPPVTARQLGSSGADAVDLFAPPDDAVDSFYSFASPAPQRFRSPSSSRPPPPPPPNLSFPPPPSLRPPPTPPPTFYSPAPRWLISPSPTFTPPQPASPAPSLDTAFEDFSDLLEELVNSLPPPSATAAAATAFERAGLEAPAARYCATLGASLDLLYNGLMPSLRSTLNASVGGTPARSRRAGLVVAAVPHCRTLQSLFPWLYQARVCGRAGVTCALGNGGLSTGCYRATFTSRSVDPRLVLSPVANVGLLPLGRAVAGGLIQLSIDFCNGEVPGDWGQPYGSELFFAYSFAAAVIRGDDGGGGGGSGSGGGSSGDSGGGGDAARPPDSDGWWSTASPPPPPPLYDNDYDDYNYDDYNYDYDYGFVIRGGSPYGRRRLPSVLEEDTASGRERGLLAVDSYGNTGGYGRHRLLLHGGDLPADAAEVEDGDGDERLGVFARAMRAEVASGRAAADDDHKQQAGGRGNGLLHQPAEGGASAGGGLSGLLRRLLLDLGLTAATGGGGSGGTDEWRGPQAAEAFGGARRRLMQTGANLRVALTNSSTDSSGRLVRGRPEAAVEPNGGLGSICDNAFSAGSAAVICRQLGYDGGGLAYTGAVFGVATRPYILDQLNCTGRESNLGQCPFDPIDYNDCDADEAAGVVCFPAFNVSYYCADVTANISRFYPTVTPTSPDPSSWSRQERLDRCGQLLGLASSASTLVGYKFPGQFMPYREVSSHACGREGVVPAVSAWAVAWRREVAASGCRELIVPFLWMQRFGGGVLPPAPSPPPSSIDRGMVRRPSPPPLPPAPPALTNDRCPTAVAVWPTAADRVAADAAAPYGTAAVPAPATYMILDYVSAQNASGSVLNSTSSGNTSPLDLTCTPPTAWLAAGGAPNRRTRRSVSSSTSGARGPSPSPSSAPIPAPSPSFLGPPPSLRFGGGNASFNSSYSSYNYTSYISGAARRLFRRSLFDSTAAATSAHSSMLAAAAHSSSQLFRRALADDGAGAPTPPPPPPPPPPPSAASLRYGASSAMWASASSDFAGIWSPRDLVNASSLTRTLARGGPSWLPTRLSDRRHLLATLESFSRPGGIDLVSSGILDTVRSALASLPSPAPPPDANRPPRPPSPPPFRWTGSNGDKEAAAADPLPPRPPLRNGGGGGAGSPPPPAPPSPSSPPPPGPRAATRPLAAAMPLKPTCVAYDSSWSGAEGFRSGSRLLDFLASNPAFAGGWGQQVAQTETELLYCNARQELQSRHTMSGIAITGLGLSGDAASSVRTLLRGARPFNDSGSSSDDDASIAAAAIAAANLAFLDLSGNTLTGGVPAIPVPVLHVNLSSNRLSGNLRAQLTTNLTAAAFTATLVLDLSNNRFTGQLPSIDDAVATPTTTAAGGDTAKTSSANAWISLLNSAVRIDFSGNDLSGTLPADWAPFLAKMDLVVTRNPGLTGSVPEAWIAAARGLAPYGDSGSGSATAAGAAASPPHPSSPPGPTSGAPPAAGNPPRQGALLIDLSGCSGLSGRFSHTADYSTLRVRGTELMLDWKKLPAAERNWTYVVDRVARGHMDFEQVAYRKTGISNVLTKARLLDPDEVMDVCDAIDDLRNTERRAAVNSSSSGSSSSSSNSSSGSSRSGTGGGAAAEGGDGVVVRAAASTEPWPRVRNHLEVHDSYTDWQTDPAVWCYGGAAAREIVALKVWLPVIIISALACGLALPAHQLRAHFRRHAAARAEAWQRQQEQNATAAESKGGKKKRPEVNRLGAHKSWLARAWRRTKEVMTPVIEIVEPRLILALYWVDLVSDIVFIAGYKGWGRQPAPAIAVIMILFANLTAGWVLRLVHLRQHFGDGAAGGEGWSVACCVVVGIVTAPFGIALEWLWNGFLTLVTLVATVPALTKGDRKAHVTTVQGITRNWPLLFSYEGNIKIFEQTVLLEPLTESLPQAIVQTSCYVVGRNAGMVILTRIFLFSAILQAISICKSCLVMAWRAYRAGSWVEVITLRDKGHANTFEIVAAPTPGPQPPPPLLVQFPTAPPPPPLQVSAFQQPLPFPPPAAPQLMAAPPALPRIGATAWGMRDWASLAATVSATLAPEAPHDEEFVDTEAPSTSEVQQQTDKAAAAVGPAMTEQDVTRQFPAATVPPPPAVVVAAPTPGPQPPPPLLVQFPTAPPPPPLQISAFQQPLPFPPPAAPQLMAAPPALPRIGATAWGMRDWASLAAAVSGTLAPEAPHDEAFVDAEAPSTSEVPQQADEAAAAVGPAVTEQDVTRQFPAATVPPYTTPGGGASGTPQAAVLQPPQPMGPVQQMQQQTPQVLQPLQPAVAAFGFSHLTAHLQGWRVPAVAPAAAAGAGAASPPALPKYPKSEGSEHYFLRPGGGGGGPGPGGGGPGPSGQGPGPGGGSPRPGGGARGPSGSGPGPGGGGGPGPGGECVHVRSGGGGQGHMEEESAEPPKKRRRHAG</sequence>
<feature type="compositionally biased region" description="Gly residues" evidence="10">
    <location>
        <begin position="1641"/>
        <end position="1651"/>
    </location>
</feature>
<dbReference type="GO" id="GO:0030041">
    <property type="term" value="P:actin filament polymerization"/>
    <property type="evidence" value="ECO:0007669"/>
    <property type="project" value="TreeGrafter"/>
</dbReference>
<feature type="domain" description="SRCR" evidence="13">
    <location>
        <begin position="571"/>
        <end position="678"/>
    </location>
</feature>
<feature type="chain" id="PRO_5032866359" description="SRCR domain-containing protein" evidence="12">
    <location>
        <begin position="43"/>
        <end position="2457"/>
    </location>
</feature>
<keyword evidence="8" id="KW-1015">Disulfide bond</keyword>
<keyword evidence="15" id="KW-1185">Reference proteome</keyword>
<feature type="region of interest" description="Disordered" evidence="10">
    <location>
        <begin position="1739"/>
        <end position="1760"/>
    </location>
</feature>
<dbReference type="GO" id="GO:0016020">
    <property type="term" value="C:membrane"/>
    <property type="evidence" value="ECO:0007669"/>
    <property type="project" value="UniProtKB-SubCell"/>
</dbReference>
<name>A0A835WRX5_9CHLO</name>
<evidence type="ECO:0000313" key="15">
    <source>
        <dbReference type="Proteomes" id="UP000613740"/>
    </source>
</evidence>
<feature type="compositionally biased region" description="Low complexity" evidence="10">
    <location>
        <begin position="1501"/>
        <end position="1515"/>
    </location>
</feature>
<feature type="transmembrane region" description="Helical" evidence="11">
    <location>
        <begin position="1703"/>
        <end position="1721"/>
    </location>
</feature>
<feature type="compositionally biased region" description="Basic and acidic residues" evidence="10">
    <location>
        <begin position="2360"/>
        <end position="2369"/>
    </location>
</feature>
<organism evidence="14 15">
    <name type="scientific">Chlamydomonas schloesseri</name>
    <dbReference type="NCBI Taxonomy" id="2026947"/>
    <lineage>
        <taxon>Eukaryota</taxon>
        <taxon>Viridiplantae</taxon>
        <taxon>Chlorophyta</taxon>
        <taxon>core chlorophytes</taxon>
        <taxon>Chlorophyceae</taxon>
        <taxon>CS clade</taxon>
        <taxon>Chlamydomonadales</taxon>
        <taxon>Chlamydomonadaceae</taxon>
        <taxon>Chlamydomonas</taxon>
    </lineage>
</organism>
<feature type="region of interest" description="Disordered" evidence="10">
    <location>
        <begin position="2237"/>
        <end position="2262"/>
    </location>
</feature>
<keyword evidence="9" id="KW-0325">Glycoprotein</keyword>
<dbReference type="InterPro" id="IPR036772">
    <property type="entry name" value="SRCR-like_dom_sf"/>
</dbReference>
<dbReference type="InterPro" id="IPR032675">
    <property type="entry name" value="LRR_dom_sf"/>
</dbReference>
<dbReference type="Gene3D" id="3.80.10.10">
    <property type="entry name" value="Ribonuclease Inhibitor"/>
    <property type="match status" value="1"/>
</dbReference>
<dbReference type="InterPro" id="IPR051412">
    <property type="entry name" value="Formin_Homology_Diaphanous_sf"/>
</dbReference>
<feature type="region of interest" description="Disordered" evidence="10">
    <location>
        <begin position="73"/>
        <end position="114"/>
    </location>
</feature>
<feature type="compositionally biased region" description="Pro residues" evidence="10">
    <location>
        <begin position="83"/>
        <end position="111"/>
    </location>
</feature>
<dbReference type="Pfam" id="PF00530">
    <property type="entry name" value="SRCR"/>
    <property type="match status" value="1"/>
</dbReference>
<feature type="compositionally biased region" description="Pro residues" evidence="10">
    <location>
        <begin position="1177"/>
        <end position="1194"/>
    </location>
</feature>
<feature type="compositionally biased region" description="Gly residues" evidence="10">
    <location>
        <begin position="2372"/>
        <end position="2426"/>
    </location>
</feature>
<evidence type="ECO:0000256" key="10">
    <source>
        <dbReference type="SAM" id="MobiDB-lite"/>
    </source>
</evidence>
<evidence type="ECO:0000256" key="6">
    <source>
        <dbReference type="ARBA" id="ARBA00022989"/>
    </source>
</evidence>
<dbReference type="SUPFAM" id="SSF56487">
    <property type="entry name" value="SRCR-like"/>
    <property type="match status" value="1"/>
</dbReference>
<comment type="caution">
    <text evidence="14">The sequence shown here is derived from an EMBL/GenBank/DDBJ whole genome shotgun (WGS) entry which is preliminary data.</text>
</comment>
<accession>A0A835WRX5</accession>
<dbReference type="SUPFAM" id="SSF52058">
    <property type="entry name" value="L domain-like"/>
    <property type="match status" value="1"/>
</dbReference>
<feature type="compositionally biased region" description="Low complexity" evidence="10">
    <location>
        <begin position="2244"/>
        <end position="2262"/>
    </location>
</feature>
<dbReference type="GO" id="GO:0005884">
    <property type="term" value="C:actin filament"/>
    <property type="evidence" value="ECO:0007669"/>
    <property type="project" value="TreeGrafter"/>
</dbReference>
<evidence type="ECO:0000256" key="7">
    <source>
        <dbReference type="ARBA" id="ARBA00023136"/>
    </source>
</evidence>
<evidence type="ECO:0000256" key="2">
    <source>
        <dbReference type="ARBA" id="ARBA00004430"/>
    </source>
</evidence>
<dbReference type="PRINTS" id="PR00258">
    <property type="entry name" value="SPERACTRCPTR"/>
</dbReference>
<feature type="compositionally biased region" description="Low complexity" evidence="10">
    <location>
        <begin position="916"/>
        <end position="927"/>
    </location>
</feature>
<evidence type="ECO:0000259" key="13">
    <source>
        <dbReference type="PROSITE" id="PS50287"/>
    </source>
</evidence>
<keyword evidence="6 11" id="KW-1133">Transmembrane helix</keyword>
<feature type="transmembrane region" description="Helical" evidence="11">
    <location>
        <begin position="1794"/>
        <end position="1813"/>
    </location>
</feature>
<feature type="compositionally biased region" description="Pro residues" evidence="10">
    <location>
        <begin position="815"/>
        <end position="825"/>
    </location>
</feature>
<feature type="compositionally biased region" description="Pro residues" evidence="10">
    <location>
        <begin position="1022"/>
        <end position="1035"/>
    </location>
</feature>
<reference evidence="14" key="1">
    <citation type="journal article" date="2020" name="bioRxiv">
        <title>Comparative genomics of Chlamydomonas.</title>
        <authorList>
            <person name="Craig R.J."/>
            <person name="Hasan A.R."/>
            <person name="Ness R.W."/>
            <person name="Keightley P.D."/>
        </authorList>
    </citation>
    <scope>NUCLEOTIDE SEQUENCE</scope>
    <source>
        <strain evidence="14">CCAP 11/173</strain>
    </source>
</reference>
<feature type="compositionally biased region" description="Low complexity" evidence="10">
    <location>
        <begin position="1479"/>
        <end position="1490"/>
    </location>
</feature>
<feature type="region of interest" description="Disordered" evidence="10">
    <location>
        <begin position="900"/>
        <end position="949"/>
    </location>
</feature>
<dbReference type="SMART" id="SM00202">
    <property type="entry name" value="SR"/>
    <property type="match status" value="1"/>
</dbReference>
<feature type="transmembrane region" description="Helical" evidence="11">
    <location>
        <begin position="1852"/>
        <end position="1874"/>
    </location>
</feature>
<feature type="region of interest" description="Disordered" evidence="10">
    <location>
        <begin position="798"/>
        <end position="828"/>
    </location>
</feature>
<feature type="compositionally biased region" description="Low complexity" evidence="10">
    <location>
        <begin position="73"/>
        <end position="82"/>
    </location>
</feature>
<feature type="compositionally biased region" description="Low complexity" evidence="10">
    <location>
        <begin position="1618"/>
        <end position="1640"/>
    </location>
</feature>
<feature type="region of interest" description="Disordered" evidence="10">
    <location>
        <begin position="1121"/>
        <end position="1199"/>
    </location>
</feature>
<evidence type="ECO:0000256" key="8">
    <source>
        <dbReference type="ARBA" id="ARBA00023157"/>
    </source>
</evidence>
<feature type="region of interest" description="Disordered" evidence="10">
    <location>
        <begin position="1016"/>
        <end position="1038"/>
    </location>
</feature>
<gene>
    <name evidence="14" type="ORF">HYH02_003338</name>
</gene>